<dbReference type="EMBL" id="JACHKT010000007">
    <property type="protein sequence ID" value="MBB6002717.1"/>
    <property type="molecule type" value="Genomic_DNA"/>
</dbReference>
<name>A0A841EEW9_9BACT</name>
<dbReference type="RefSeq" id="WP_184132276.1">
    <property type="nucleotide sequence ID" value="NZ_JACHKT010000007.1"/>
</dbReference>
<proteinExistence type="predicted"/>
<gene>
    <name evidence="2" type="ORF">HNP25_001369</name>
</gene>
<protein>
    <recommendedName>
        <fullName evidence="4">Cytochrome C</fullName>
    </recommendedName>
</protein>
<keyword evidence="1" id="KW-0812">Transmembrane</keyword>
<evidence type="ECO:0008006" key="4">
    <source>
        <dbReference type="Google" id="ProtNLM"/>
    </source>
</evidence>
<organism evidence="2 3">
    <name type="scientific">Arcicella rosea</name>
    <dbReference type="NCBI Taxonomy" id="502909"/>
    <lineage>
        <taxon>Bacteria</taxon>
        <taxon>Pseudomonadati</taxon>
        <taxon>Bacteroidota</taxon>
        <taxon>Cytophagia</taxon>
        <taxon>Cytophagales</taxon>
        <taxon>Flectobacillaceae</taxon>
        <taxon>Arcicella</taxon>
    </lineage>
</organism>
<feature type="transmembrane region" description="Helical" evidence="1">
    <location>
        <begin position="109"/>
        <end position="127"/>
    </location>
</feature>
<dbReference type="Proteomes" id="UP000524404">
    <property type="component" value="Unassembled WGS sequence"/>
</dbReference>
<comment type="caution">
    <text evidence="2">The sequence shown here is derived from an EMBL/GenBank/DDBJ whole genome shotgun (WGS) entry which is preliminary data.</text>
</comment>
<keyword evidence="1" id="KW-1133">Transmembrane helix</keyword>
<reference evidence="2 3" key="1">
    <citation type="submission" date="2020-08" db="EMBL/GenBank/DDBJ databases">
        <title>Functional genomics of gut bacteria from endangered species of beetles.</title>
        <authorList>
            <person name="Carlos-Shanley C."/>
        </authorList>
    </citation>
    <scope>NUCLEOTIDE SEQUENCE [LARGE SCALE GENOMIC DNA]</scope>
    <source>
        <strain evidence="2 3">S00070</strain>
    </source>
</reference>
<keyword evidence="3" id="KW-1185">Reference proteome</keyword>
<evidence type="ECO:0000256" key="1">
    <source>
        <dbReference type="SAM" id="Phobius"/>
    </source>
</evidence>
<dbReference type="AlphaFoldDB" id="A0A841EEW9"/>
<accession>A0A841EEW9</accession>
<evidence type="ECO:0000313" key="3">
    <source>
        <dbReference type="Proteomes" id="UP000524404"/>
    </source>
</evidence>
<sequence>MSNSNVSIFIDEEPQPIAVLQTPVQFELNTKKLTDGEHILTIVSKSPTGREGIKKIPFRVRNGPEIITEGIEEHEVLDGVVPIMINAYDKGNQKEFIIEGSETPRSIPIWVWVLLISFFGWAAFYMITNFSI</sequence>
<keyword evidence="1" id="KW-0472">Membrane</keyword>
<evidence type="ECO:0000313" key="2">
    <source>
        <dbReference type="EMBL" id="MBB6002717.1"/>
    </source>
</evidence>